<feature type="region of interest" description="Disordered" evidence="1">
    <location>
        <begin position="1"/>
        <end position="60"/>
    </location>
</feature>
<name>A0A915JEM7_ROMCU</name>
<feature type="compositionally biased region" description="Basic and acidic residues" evidence="1">
    <location>
        <begin position="20"/>
        <end position="35"/>
    </location>
</feature>
<dbReference type="Proteomes" id="UP000887565">
    <property type="component" value="Unplaced"/>
</dbReference>
<feature type="compositionally biased region" description="Polar residues" evidence="1">
    <location>
        <begin position="47"/>
        <end position="60"/>
    </location>
</feature>
<accession>A0A915JEM7</accession>
<evidence type="ECO:0000313" key="3">
    <source>
        <dbReference type="WBParaSite" id="nRc.2.0.1.t24975-RA"/>
    </source>
</evidence>
<protein>
    <submittedName>
        <fullName evidence="3">Uncharacterized protein</fullName>
    </submittedName>
</protein>
<keyword evidence="2" id="KW-1185">Reference proteome</keyword>
<reference evidence="3" key="1">
    <citation type="submission" date="2022-11" db="UniProtKB">
        <authorList>
            <consortium name="WormBaseParasite"/>
        </authorList>
    </citation>
    <scope>IDENTIFICATION</scope>
</reference>
<dbReference type="AlphaFoldDB" id="A0A915JEM7"/>
<proteinExistence type="predicted"/>
<evidence type="ECO:0000313" key="2">
    <source>
        <dbReference type="Proteomes" id="UP000887565"/>
    </source>
</evidence>
<sequence>MEYEKGHLKKSLSARCATVSDDREEKEGGVAEDMKAGATRFKAKSSPLATSRSPSIKNHPSSLALGNLGASTAVCGSMCGKVLNGES</sequence>
<organism evidence="2 3">
    <name type="scientific">Romanomermis culicivorax</name>
    <name type="common">Nematode worm</name>
    <dbReference type="NCBI Taxonomy" id="13658"/>
    <lineage>
        <taxon>Eukaryota</taxon>
        <taxon>Metazoa</taxon>
        <taxon>Ecdysozoa</taxon>
        <taxon>Nematoda</taxon>
        <taxon>Enoplea</taxon>
        <taxon>Dorylaimia</taxon>
        <taxon>Mermithida</taxon>
        <taxon>Mermithoidea</taxon>
        <taxon>Mermithidae</taxon>
        <taxon>Romanomermis</taxon>
    </lineage>
</organism>
<dbReference type="WBParaSite" id="nRc.2.0.1.t24975-RA">
    <property type="protein sequence ID" value="nRc.2.0.1.t24975-RA"/>
    <property type="gene ID" value="nRc.2.0.1.g24975"/>
</dbReference>
<evidence type="ECO:0000256" key="1">
    <source>
        <dbReference type="SAM" id="MobiDB-lite"/>
    </source>
</evidence>